<dbReference type="InterPro" id="IPR000618">
    <property type="entry name" value="Insect_cuticle"/>
</dbReference>
<evidence type="ECO:0000256" key="2">
    <source>
        <dbReference type="ARBA" id="ARBA00022729"/>
    </source>
</evidence>
<evidence type="ECO:0000256" key="4">
    <source>
        <dbReference type="SAM" id="MobiDB-lite"/>
    </source>
</evidence>
<dbReference type="PRINTS" id="PR00947">
    <property type="entry name" value="CUTICLE"/>
</dbReference>
<name>A0ABN8IG37_9NEOP</name>
<sequence length="167" mass="18715">MVQKLVLLFGLFMSATCMVLHQPPLPLYLPLQYQDPTPNYNFAYEVNAAHTGDYKRQQESRRGDAVLGQYSLLQPDGLTRTVEYRADDHSGFNAVVNSEGRSNGPNSQGQDRQSENGNDNERQSNGRLQVEQPWQIPSDQQATPAPLTISHTSLIHHSISNGHNSWI</sequence>
<feature type="chain" id="PRO_5046059399" evidence="5">
    <location>
        <begin position="18"/>
        <end position="167"/>
    </location>
</feature>
<feature type="region of interest" description="Disordered" evidence="4">
    <location>
        <begin position="93"/>
        <end position="144"/>
    </location>
</feature>
<dbReference type="Proteomes" id="UP000837857">
    <property type="component" value="Chromosome 23"/>
</dbReference>
<dbReference type="Pfam" id="PF00379">
    <property type="entry name" value="Chitin_bind_4"/>
    <property type="match status" value="1"/>
</dbReference>
<feature type="signal peptide" evidence="5">
    <location>
        <begin position="1"/>
        <end position="17"/>
    </location>
</feature>
<feature type="compositionally biased region" description="Polar residues" evidence="4">
    <location>
        <begin position="95"/>
        <end position="118"/>
    </location>
</feature>
<evidence type="ECO:0000313" key="6">
    <source>
        <dbReference type="EMBL" id="CAH2056568.1"/>
    </source>
</evidence>
<dbReference type="InterPro" id="IPR031311">
    <property type="entry name" value="CHIT_BIND_RR_consensus"/>
</dbReference>
<keyword evidence="2 5" id="KW-0732">Signal</keyword>
<dbReference type="EMBL" id="OW152835">
    <property type="protein sequence ID" value="CAH2056568.1"/>
    <property type="molecule type" value="Genomic_DNA"/>
</dbReference>
<evidence type="ECO:0000313" key="7">
    <source>
        <dbReference type="Proteomes" id="UP000837857"/>
    </source>
</evidence>
<feature type="non-terminal residue" evidence="6">
    <location>
        <position position="167"/>
    </location>
</feature>
<protein>
    <submittedName>
        <fullName evidence="6">Uncharacterized protein</fullName>
    </submittedName>
</protein>
<organism evidence="6 7">
    <name type="scientific">Iphiclides podalirius</name>
    <name type="common">scarce swallowtail</name>
    <dbReference type="NCBI Taxonomy" id="110791"/>
    <lineage>
        <taxon>Eukaryota</taxon>
        <taxon>Metazoa</taxon>
        <taxon>Ecdysozoa</taxon>
        <taxon>Arthropoda</taxon>
        <taxon>Hexapoda</taxon>
        <taxon>Insecta</taxon>
        <taxon>Pterygota</taxon>
        <taxon>Neoptera</taxon>
        <taxon>Endopterygota</taxon>
        <taxon>Lepidoptera</taxon>
        <taxon>Glossata</taxon>
        <taxon>Ditrysia</taxon>
        <taxon>Papilionoidea</taxon>
        <taxon>Papilionidae</taxon>
        <taxon>Papilioninae</taxon>
        <taxon>Iphiclides</taxon>
    </lineage>
</organism>
<dbReference type="PANTHER" id="PTHR12236">
    <property type="entry name" value="STRUCTURAL CONTITUENT OF CUTICLE"/>
    <property type="match status" value="1"/>
</dbReference>
<dbReference type="InterPro" id="IPR051217">
    <property type="entry name" value="Insect_Cuticle_Struc_Prot"/>
</dbReference>
<keyword evidence="7" id="KW-1185">Reference proteome</keyword>
<dbReference type="PANTHER" id="PTHR12236:SF75">
    <property type="entry name" value="CUTICULAR PROTEIN 62BB, ISOFORM A"/>
    <property type="match status" value="1"/>
</dbReference>
<proteinExistence type="predicted"/>
<evidence type="ECO:0000256" key="5">
    <source>
        <dbReference type="SAM" id="SignalP"/>
    </source>
</evidence>
<gene>
    <name evidence="6" type="ORF">IPOD504_LOCUS9759</name>
</gene>
<dbReference type="PROSITE" id="PS00233">
    <property type="entry name" value="CHIT_BIND_RR_1"/>
    <property type="match status" value="1"/>
</dbReference>
<keyword evidence="1 3" id="KW-0193">Cuticle</keyword>
<accession>A0ABN8IG37</accession>
<evidence type="ECO:0000256" key="3">
    <source>
        <dbReference type="PROSITE-ProRule" id="PRU00497"/>
    </source>
</evidence>
<dbReference type="PROSITE" id="PS51155">
    <property type="entry name" value="CHIT_BIND_RR_2"/>
    <property type="match status" value="1"/>
</dbReference>
<evidence type="ECO:0000256" key="1">
    <source>
        <dbReference type="ARBA" id="ARBA00022460"/>
    </source>
</evidence>
<reference evidence="6" key="1">
    <citation type="submission" date="2022-03" db="EMBL/GenBank/DDBJ databases">
        <authorList>
            <person name="Martin H S."/>
        </authorList>
    </citation>
    <scope>NUCLEOTIDE SEQUENCE</scope>
</reference>